<accession>A0ABV0KAF0</accession>
<keyword evidence="3" id="KW-1185">Reference proteome</keyword>
<feature type="transmembrane region" description="Helical" evidence="1">
    <location>
        <begin position="57"/>
        <end position="74"/>
    </location>
</feature>
<evidence type="ECO:0000313" key="3">
    <source>
        <dbReference type="Proteomes" id="UP001482513"/>
    </source>
</evidence>
<feature type="transmembrane region" description="Helical" evidence="1">
    <location>
        <begin position="86"/>
        <end position="106"/>
    </location>
</feature>
<evidence type="ECO:0000313" key="2">
    <source>
        <dbReference type="EMBL" id="MEP0949707.1"/>
    </source>
</evidence>
<comment type="caution">
    <text evidence="2">The sequence shown here is derived from an EMBL/GenBank/DDBJ whole genome shotgun (WGS) entry which is preliminary data.</text>
</comment>
<keyword evidence="1" id="KW-0472">Membrane</keyword>
<organism evidence="2 3">
    <name type="scientific">Leptolyngbya subtilissima DQ-A4</name>
    <dbReference type="NCBI Taxonomy" id="2933933"/>
    <lineage>
        <taxon>Bacteria</taxon>
        <taxon>Bacillati</taxon>
        <taxon>Cyanobacteriota</taxon>
        <taxon>Cyanophyceae</taxon>
        <taxon>Leptolyngbyales</taxon>
        <taxon>Leptolyngbyaceae</taxon>
        <taxon>Leptolyngbya group</taxon>
        <taxon>Leptolyngbya</taxon>
    </lineage>
</organism>
<evidence type="ECO:0000256" key="1">
    <source>
        <dbReference type="SAM" id="Phobius"/>
    </source>
</evidence>
<keyword evidence="1" id="KW-0812">Transmembrane</keyword>
<reference evidence="2 3" key="1">
    <citation type="submission" date="2022-04" db="EMBL/GenBank/DDBJ databases">
        <title>Positive selection, recombination, and allopatry shape intraspecific diversity of widespread and dominant cyanobacteria.</title>
        <authorList>
            <person name="Wei J."/>
            <person name="Shu W."/>
            <person name="Hu C."/>
        </authorList>
    </citation>
    <scope>NUCLEOTIDE SEQUENCE [LARGE SCALE GENOMIC DNA]</scope>
    <source>
        <strain evidence="2 3">DQ-A4</strain>
    </source>
</reference>
<gene>
    <name evidence="2" type="ORF">NC992_22710</name>
</gene>
<dbReference type="Proteomes" id="UP001482513">
    <property type="component" value="Unassembled WGS sequence"/>
</dbReference>
<keyword evidence="1" id="KW-1133">Transmembrane helix</keyword>
<dbReference type="EMBL" id="JAMPKX010000014">
    <property type="protein sequence ID" value="MEP0949707.1"/>
    <property type="molecule type" value="Genomic_DNA"/>
</dbReference>
<protein>
    <submittedName>
        <fullName evidence="2">Uncharacterized protein</fullName>
    </submittedName>
</protein>
<dbReference type="RefSeq" id="WP_190707855.1">
    <property type="nucleotide sequence ID" value="NZ_JAMPKX010000014.1"/>
</dbReference>
<name>A0ABV0KAF0_9CYAN</name>
<sequence length="139" mass="15397">MGRRIVSEQLESGAALNVPPDDYASRLIKYIPTEGVGYWLAVSGIIQSGGDDIPQAGLLWLFFVIGLVVTFLWLRRQTREPGKRTAWTQIWLACGAFVVWVFAAGGPFAASFDWYRPLYGSLALITYTALIGFVIPPEK</sequence>
<proteinExistence type="predicted"/>
<feature type="transmembrane region" description="Helical" evidence="1">
    <location>
        <begin position="118"/>
        <end position="135"/>
    </location>
</feature>